<dbReference type="SUPFAM" id="SSF53850">
    <property type="entry name" value="Periplasmic binding protein-like II"/>
    <property type="match status" value="1"/>
</dbReference>
<dbReference type="eggNOG" id="COG0583">
    <property type="taxonomic scope" value="Bacteria"/>
</dbReference>
<dbReference type="Gene3D" id="3.40.190.290">
    <property type="match status" value="1"/>
</dbReference>
<name>K2I769_9RHOB</name>
<dbReference type="PANTHER" id="PTHR30419:SF31">
    <property type="entry name" value="BLR3139 PROTEIN"/>
    <property type="match status" value="1"/>
</dbReference>
<dbReference type="AlphaFoldDB" id="K2I769"/>
<evidence type="ECO:0000256" key="2">
    <source>
        <dbReference type="ARBA" id="ARBA00023015"/>
    </source>
</evidence>
<protein>
    <submittedName>
        <fullName evidence="6">Transcriptional regulator</fullName>
    </submittedName>
</protein>
<keyword evidence="2" id="KW-0805">Transcription regulation</keyword>
<dbReference type="PROSITE" id="PS50931">
    <property type="entry name" value="HTH_LYSR"/>
    <property type="match status" value="1"/>
</dbReference>
<dbReference type="EMBL" id="AMGO01000012">
    <property type="protein sequence ID" value="EKE44865.1"/>
    <property type="molecule type" value="Genomic_DNA"/>
</dbReference>
<dbReference type="GO" id="GO:0003700">
    <property type="term" value="F:DNA-binding transcription factor activity"/>
    <property type="evidence" value="ECO:0007669"/>
    <property type="project" value="InterPro"/>
</dbReference>
<proteinExistence type="inferred from homology"/>
<gene>
    <name evidence="6" type="ORF">OCGS_0900</name>
</gene>
<evidence type="ECO:0000256" key="3">
    <source>
        <dbReference type="ARBA" id="ARBA00023125"/>
    </source>
</evidence>
<dbReference type="InterPro" id="IPR000847">
    <property type="entry name" value="LysR_HTH_N"/>
</dbReference>
<keyword evidence="7" id="KW-1185">Reference proteome</keyword>
<keyword evidence="4" id="KW-0804">Transcription</keyword>
<comment type="caution">
    <text evidence="6">The sequence shown here is derived from an EMBL/GenBank/DDBJ whole genome shotgun (WGS) entry which is preliminary data.</text>
</comment>
<dbReference type="InterPro" id="IPR036388">
    <property type="entry name" value="WH-like_DNA-bd_sf"/>
</dbReference>
<dbReference type="Pfam" id="PF03466">
    <property type="entry name" value="LysR_substrate"/>
    <property type="match status" value="1"/>
</dbReference>
<dbReference type="CDD" id="cd05466">
    <property type="entry name" value="PBP2_LTTR_substrate"/>
    <property type="match status" value="1"/>
</dbReference>
<evidence type="ECO:0000259" key="5">
    <source>
        <dbReference type="PROSITE" id="PS50931"/>
    </source>
</evidence>
<reference evidence="6 7" key="1">
    <citation type="journal article" date="2012" name="J. Bacteriol.">
        <title>Draft Genome Sequence of Oceaniovalibus guishaninsula JLT2003T.</title>
        <authorList>
            <person name="Tang K."/>
            <person name="Liu K."/>
            <person name="Jiao N."/>
        </authorList>
    </citation>
    <scope>NUCLEOTIDE SEQUENCE [LARGE SCALE GENOMIC DNA]</scope>
    <source>
        <strain evidence="6 7">JLT2003</strain>
    </source>
</reference>
<dbReference type="InterPro" id="IPR036390">
    <property type="entry name" value="WH_DNA-bd_sf"/>
</dbReference>
<comment type="similarity">
    <text evidence="1">Belongs to the LysR transcriptional regulatory family.</text>
</comment>
<keyword evidence="3" id="KW-0238">DNA-binding</keyword>
<dbReference type="GO" id="GO:0003677">
    <property type="term" value="F:DNA binding"/>
    <property type="evidence" value="ECO:0007669"/>
    <property type="project" value="UniProtKB-KW"/>
</dbReference>
<dbReference type="PANTHER" id="PTHR30419">
    <property type="entry name" value="HTH-TYPE TRANSCRIPTIONAL REGULATOR YBHD"/>
    <property type="match status" value="1"/>
</dbReference>
<dbReference type="GO" id="GO:0005829">
    <property type="term" value="C:cytosol"/>
    <property type="evidence" value="ECO:0007669"/>
    <property type="project" value="TreeGrafter"/>
</dbReference>
<dbReference type="Gene3D" id="1.10.10.10">
    <property type="entry name" value="Winged helix-like DNA-binding domain superfamily/Winged helix DNA-binding domain"/>
    <property type="match status" value="1"/>
</dbReference>
<evidence type="ECO:0000256" key="4">
    <source>
        <dbReference type="ARBA" id="ARBA00023163"/>
    </source>
</evidence>
<dbReference type="RefSeq" id="WP_007426053.1">
    <property type="nucleotide sequence ID" value="NZ_AMGO01000012.1"/>
</dbReference>
<organism evidence="6 7">
    <name type="scientific">Oceaniovalibus guishaninsula JLT2003</name>
    <dbReference type="NCBI Taxonomy" id="1231392"/>
    <lineage>
        <taxon>Bacteria</taxon>
        <taxon>Pseudomonadati</taxon>
        <taxon>Pseudomonadota</taxon>
        <taxon>Alphaproteobacteria</taxon>
        <taxon>Rhodobacterales</taxon>
        <taxon>Roseobacteraceae</taxon>
        <taxon>Oceaniovalibus</taxon>
    </lineage>
</organism>
<accession>K2I769</accession>
<dbReference type="SUPFAM" id="SSF46785">
    <property type="entry name" value="Winged helix' DNA-binding domain"/>
    <property type="match status" value="1"/>
</dbReference>
<dbReference type="PATRIC" id="fig|1231392.3.peg.905"/>
<dbReference type="Proteomes" id="UP000006765">
    <property type="component" value="Unassembled WGS sequence"/>
</dbReference>
<evidence type="ECO:0000313" key="7">
    <source>
        <dbReference type="Proteomes" id="UP000006765"/>
    </source>
</evidence>
<dbReference type="InterPro" id="IPR005119">
    <property type="entry name" value="LysR_subst-bd"/>
</dbReference>
<sequence>MLDKLEMFIAVAREGHFGRAAESLNISQPTLSAGIKQLEEQLGVQLVLRGSRFGGLTSEGQIALPRAQRLVEDARQLHEEMRVMRDGLSGDLRLAVIPTALPWAARLSAAFMRKHPETRFTILSRTSREIVGLMETFEVDAGITYLDNEPLRRVDTASFYDETYMLVCPRDAPLARAASLDWKELDGKALALLTPDMQNRRILNAIFAECGIAPVTAVETNSIIALVASVAAGGCMTVLPADMAGFLGGGTDVALVPLTGGARAQPVGLIVPRRDPRSPLVEALLREAGRVAGSGRSGSPIA</sequence>
<feature type="domain" description="HTH lysR-type" evidence="5">
    <location>
        <begin position="1"/>
        <end position="57"/>
    </location>
</feature>
<dbReference type="STRING" id="1231392.OCGS_0900"/>
<dbReference type="PRINTS" id="PR00039">
    <property type="entry name" value="HTHLYSR"/>
</dbReference>
<dbReference type="Pfam" id="PF00126">
    <property type="entry name" value="HTH_1"/>
    <property type="match status" value="1"/>
</dbReference>
<dbReference type="OrthoDB" id="9815174at2"/>
<dbReference type="FunFam" id="1.10.10.10:FF:000001">
    <property type="entry name" value="LysR family transcriptional regulator"/>
    <property type="match status" value="1"/>
</dbReference>
<evidence type="ECO:0000256" key="1">
    <source>
        <dbReference type="ARBA" id="ARBA00009437"/>
    </source>
</evidence>
<dbReference type="InterPro" id="IPR050950">
    <property type="entry name" value="HTH-type_LysR_regulators"/>
</dbReference>
<evidence type="ECO:0000313" key="6">
    <source>
        <dbReference type="EMBL" id="EKE44865.1"/>
    </source>
</evidence>